<evidence type="ECO:0000256" key="5">
    <source>
        <dbReference type="ARBA" id="ARBA00022454"/>
    </source>
</evidence>
<feature type="compositionally biased region" description="Basic and acidic residues" evidence="11">
    <location>
        <begin position="263"/>
        <end position="289"/>
    </location>
</feature>
<accession>A0AAV7ZE63</accession>
<feature type="compositionally biased region" description="Acidic residues" evidence="11">
    <location>
        <begin position="249"/>
        <end position="262"/>
    </location>
</feature>
<protein>
    <recommendedName>
        <fullName evidence="4">Condensin complex subunit 2</fullName>
    </recommendedName>
</protein>
<keyword evidence="5" id="KW-0158">Chromosome</keyword>
<feature type="compositionally biased region" description="Low complexity" evidence="11">
    <location>
        <begin position="529"/>
        <end position="539"/>
    </location>
</feature>
<name>A0AAV7ZE63_9EUKA</name>
<comment type="subcellular location">
    <subcellularLocation>
        <location evidence="1">Chromosome</location>
    </subcellularLocation>
    <subcellularLocation>
        <location evidence="2">Cytoplasm</location>
    </subcellularLocation>
</comment>
<evidence type="ECO:0000256" key="6">
    <source>
        <dbReference type="ARBA" id="ARBA00022490"/>
    </source>
</evidence>
<feature type="compositionally biased region" description="Low complexity" evidence="11">
    <location>
        <begin position="110"/>
        <end position="130"/>
    </location>
</feature>
<evidence type="ECO:0000256" key="9">
    <source>
        <dbReference type="ARBA" id="ARBA00023067"/>
    </source>
</evidence>
<feature type="region of interest" description="Disordered" evidence="11">
    <location>
        <begin position="363"/>
        <end position="391"/>
    </location>
</feature>
<dbReference type="Pfam" id="PF05786">
    <property type="entry name" value="Cnd2"/>
    <property type="match status" value="1"/>
</dbReference>
<dbReference type="Proteomes" id="UP001146793">
    <property type="component" value="Unassembled WGS sequence"/>
</dbReference>
<feature type="compositionally biased region" description="Basic and acidic residues" evidence="11">
    <location>
        <begin position="232"/>
        <end position="248"/>
    </location>
</feature>
<evidence type="ECO:0000256" key="11">
    <source>
        <dbReference type="SAM" id="MobiDB-lite"/>
    </source>
</evidence>
<feature type="compositionally biased region" description="Basic residues" evidence="11">
    <location>
        <begin position="540"/>
        <end position="549"/>
    </location>
</feature>
<feature type="compositionally biased region" description="Basic and acidic residues" evidence="11">
    <location>
        <begin position="417"/>
        <end position="435"/>
    </location>
</feature>
<dbReference type="PANTHER" id="PTHR13108">
    <property type="entry name" value="CONDENSIN COMPLEX SUBUNIT 2"/>
    <property type="match status" value="1"/>
</dbReference>
<keyword evidence="8" id="KW-0498">Mitosis</keyword>
<keyword evidence="10" id="KW-0131">Cell cycle</keyword>
<feature type="compositionally biased region" description="Basic and acidic residues" evidence="11">
    <location>
        <begin position="131"/>
        <end position="145"/>
    </location>
</feature>
<feature type="compositionally biased region" description="Acidic residues" evidence="11">
    <location>
        <begin position="749"/>
        <end position="758"/>
    </location>
</feature>
<gene>
    <name evidence="12" type="ORF">M0812_14794</name>
</gene>
<feature type="region of interest" description="Disordered" evidence="11">
    <location>
        <begin position="411"/>
        <end position="435"/>
    </location>
</feature>
<dbReference type="GO" id="GO:0007076">
    <property type="term" value="P:mitotic chromosome condensation"/>
    <property type="evidence" value="ECO:0007669"/>
    <property type="project" value="InterPro"/>
</dbReference>
<evidence type="ECO:0000256" key="8">
    <source>
        <dbReference type="ARBA" id="ARBA00022776"/>
    </source>
</evidence>
<dbReference type="GO" id="GO:0051301">
    <property type="term" value="P:cell division"/>
    <property type="evidence" value="ECO:0007669"/>
    <property type="project" value="UniProtKB-KW"/>
</dbReference>
<dbReference type="InterPro" id="IPR022816">
    <property type="entry name" value="Condensin_barren_su2"/>
</dbReference>
<reference evidence="12" key="1">
    <citation type="submission" date="2022-08" db="EMBL/GenBank/DDBJ databases">
        <title>Novel sulphate-reducing endosymbionts in the free-living metamonad Anaeramoeba.</title>
        <authorList>
            <person name="Jerlstrom-Hultqvist J."/>
            <person name="Cepicka I."/>
            <person name="Gallot-Lavallee L."/>
            <person name="Salas-Leiva D."/>
            <person name="Curtis B.A."/>
            <person name="Zahonova K."/>
            <person name="Pipaliya S."/>
            <person name="Dacks J."/>
            <person name="Roger A.J."/>
        </authorList>
    </citation>
    <scope>NUCLEOTIDE SEQUENCE</scope>
    <source>
        <strain evidence="12">Busselton2</strain>
    </source>
</reference>
<feature type="compositionally biased region" description="Acidic residues" evidence="11">
    <location>
        <begin position="364"/>
        <end position="380"/>
    </location>
</feature>
<evidence type="ECO:0000256" key="7">
    <source>
        <dbReference type="ARBA" id="ARBA00022618"/>
    </source>
</evidence>
<evidence type="ECO:0000313" key="13">
    <source>
        <dbReference type="Proteomes" id="UP001146793"/>
    </source>
</evidence>
<feature type="compositionally biased region" description="Basic and acidic residues" evidence="11">
    <location>
        <begin position="759"/>
        <end position="777"/>
    </location>
</feature>
<keyword evidence="7" id="KW-0132">Cell division</keyword>
<organism evidence="12 13">
    <name type="scientific">Anaeramoeba flamelloides</name>
    <dbReference type="NCBI Taxonomy" id="1746091"/>
    <lineage>
        <taxon>Eukaryota</taxon>
        <taxon>Metamonada</taxon>
        <taxon>Anaeramoebidae</taxon>
        <taxon>Anaeramoeba</taxon>
    </lineage>
</organism>
<feature type="region of interest" description="Disordered" evidence="11">
    <location>
        <begin position="232"/>
        <end position="291"/>
    </location>
</feature>
<evidence type="ECO:0000256" key="10">
    <source>
        <dbReference type="ARBA" id="ARBA00023306"/>
    </source>
</evidence>
<evidence type="ECO:0000313" key="12">
    <source>
        <dbReference type="EMBL" id="KAJ3438780.1"/>
    </source>
</evidence>
<dbReference type="GO" id="GO:0000796">
    <property type="term" value="C:condensin complex"/>
    <property type="evidence" value="ECO:0007669"/>
    <property type="project" value="InterPro"/>
</dbReference>
<feature type="region of interest" description="Disordered" evidence="11">
    <location>
        <begin position="747"/>
        <end position="784"/>
    </location>
</feature>
<keyword evidence="6" id="KW-0963">Cytoplasm</keyword>
<feature type="region of interest" description="Disordered" evidence="11">
    <location>
        <begin position="110"/>
        <end position="145"/>
    </location>
</feature>
<dbReference type="EMBL" id="JANTQA010000032">
    <property type="protein sequence ID" value="KAJ3438780.1"/>
    <property type="molecule type" value="Genomic_DNA"/>
</dbReference>
<evidence type="ECO:0000256" key="3">
    <source>
        <dbReference type="ARBA" id="ARBA00009471"/>
    </source>
</evidence>
<comment type="caution">
    <text evidence="12">The sequence shown here is derived from an EMBL/GenBank/DDBJ whole genome shotgun (WGS) entry which is preliminary data.</text>
</comment>
<dbReference type="GO" id="GO:0003682">
    <property type="term" value="F:chromatin binding"/>
    <property type="evidence" value="ECO:0007669"/>
    <property type="project" value="TreeGrafter"/>
</dbReference>
<sequence length="852" mass="98977">MNKKKKNFKSRRQFLLDISKKLDNNSINQMYDACIKICTDKRLTKKNAWSLNLIDHMSEVIQSKAKEKNKKGSETDFTVACFTIDAGAKLYGIRVDSVLGEVYKMVSDLNRSTNSNNNKSNKDQSSQGNNEDQKTENEIMKRKWDQGGNSTLEKDFVSLELKNFKDFFGSDPLFRNLGIFFANQGNSKILLLNVNAQRGSELVFDPSDPEIGSEISLNYSLLNLKNLIKAGSHEKEKEKENENEKEQDQDQQENNNTEENEKEAEIEIEIEKEKEEDHKEEEKGKEKTLNQKTTYKQTIPFTLIENEFQNINESDQICPYFLNFSKENWNEYHELHPSFFQYNNPEKLNKEYDDLSNIQKQIENEEEEDDDDDDDEENIDQDPMLDFGMGDPTLELEENEISELMFPSIQNEGNENLGEHGDNDNNGRNSKKQEQRRNNLMNNTRYLDSSVMHLESLISKFPIQNQQFEYSYFDSQNLNKNLTGISSFGSKLWEFGNRKIFNKEDRNSNDSVTSEIQNLSKIIGIGSPSKRTSNQNNNNTKKKKKKSKKELRINFNAKNVTSKELGTSNSTRSYQMSKNELEKHNFEETTLPEDLNYNVYKFTQLFTKSNLQFAMFKTKNQFKKRNQQDKEFDSGWVDSVGFDFDDNNDIQIENEQVPFAPQIQILNQQNDDNSANDLNDDLGLGIDTNSNLSINQLTSKFHKMNIQNENQSLQAKKLKFMRAAKKIPVSELKVKIKDILVPKDKNETLEENQNENDNENEKDKKSEKGVEKEKDAEEEKENIPIQQNSFKNILSKLSKTIPKEKRSVHLSFISLLHLANEMELSLFRENSNVDKIQEFNHDIIVSSLKKEN</sequence>
<keyword evidence="9" id="KW-0226">DNA condensation</keyword>
<feature type="region of interest" description="Disordered" evidence="11">
    <location>
        <begin position="523"/>
        <end position="551"/>
    </location>
</feature>
<evidence type="ECO:0000256" key="1">
    <source>
        <dbReference type="ARBA" id="ARBA00004286"/>
    </source>
</evidence>
<dbReference type="AlphaFoldDB" id="A0AAV7ZE63"/>
<dbReference type="PANTHER" id="PTHR13108:SF9">
    <property type="entry name" value="CONDENSIN COMPLEX SUBUNIT 2"/>
    <property type="match status" value="1"/>
</dbReference>
<dbReference type="GO" id="GO:0005737">
    <property type="term" value="C:cytoplasm"/>
    <property type="evidence" value="ECO:0007669"/>
    <property type="project" value="UniProtKB-SubCell"/>
</dbReference>
<evidence type="ECO:0000256" key="2">
    <source>
        <dbReference type="ARBA" id="ARBA00004496"/>
    </source>
</evidence>
<evidence type="ECO:0000256" key="4">
    <source>
        <dbReference type="ARBA" id="ARBA00016065"/>
    </source>
</evidence>
<proteinExistence type="inferred from homology"/>
<comment type="similarity">
    <text evidence="3">Belongs to the CND2 (condensin subunit 2) family.</text>
</comment>